<dbReference type="Proteomes" id="UP001054889">
    <property type="component" value="Unassembled WGS sequence"/>
</dbReference>
<dbReference type="InterPro" id="IPR039349">
    <property type="entry name" value="PRIN2"/>
</dbReference>
<organism evidence="3 4">
    <name type="scientific">Eleusine coracana subsp. coracana</name>
    <dbReference type="NCBI Taxonomy" id="191504"/>
    <lineage>
        <taxon>Eukaryota</taxon>
        <taxon>Viridiplantae</taxon>
        <taxon>Streptophyta</taxon>
        <taxon>Embryophyta</taxon>
        <taxon>Tracheophyta</taxon>
        <taxon>Spermatophyta</taxon>
        <taxon>Magnoliopsida</taxon>
        <taxon>Liliopsida</taxon>
        <taxon>Poales</taxon>
        <taxon>Poaceae</taxon>
        <taxon>PACMAD clade</taxon>
        <taxon>Chloridoideae</taxon>
        <taxon>Cynodonteae</taxon>
        <taxon>Eleusininae</taxon>
        <taxon>Eleusine</taxon>
    </lineage>
</organism>
<dbReference type="AlphaFoldDB" id="A0AAV5FH58"/>
<evidence type="ECO:0000256" key="2">
    <source>
        <dbReference type="SAM" id="Phobius"/>
    </source>
</evidence>
<dbReference type="GO" id="GO:0010468">
    <property type="term" value="P:regulation of gene expression"/>
    <property type="evidence" value="ECO:0007669"/>
    <property type="project" value="InterPro"/>
</dbReference>
<comment type="caution">
    <text evidence="3">The sequence shown here is derived from an EMBL/GenBank/DDBJ whole genome shotgun (WGS) entry which is preliminary data.</text>
</comment>
<sequence length="350" mass="39246">MAQPAFLSSLRSRLRSPAPPSPHSRHQPSRGYHVELGAREKALLEEDVALKRFKSYKNSVKQVSKVGNVLTLVVAVAFACGSSAMAASLFQMAGTARFRCADPDLPFQIGRHVPADSAACETPRTDKEPRDREETTEEQRSPVMATKAWAAAAALNPHPLRAVPSSSPVQLGVSARRTAPREHSLRSSWQKPVKFVCRRAKNAGFDDYKFPDPIPEFAEQETSKFREHMAWRLEQKKDDYFGEHVEEIVDICTQACNHYSEDNLLAFLQFTNIWLSSKALTCDSFYWQILGSFLEHDYCGPGTLLVHPFLDMKGEIKERGLPGAPQAARAAIAWAEKNIDKDWKAWTGEY</sequence>
<accession>A0AAV5FH58</accession>
<feature type="region of interest" description="Disordered" evidence="1">
    <location>
        <begin position="113"/>
        <end position="143"/>
    </location>
</feature>
<dbReference type="PANTHER" id="PTHR35987">
    <property type="entry name" value="PROTEIN PLASTID REDOX INSENSITIVE 2, CHLOROPLASTIC-RELATED"/>
    <property type="match status" value="1"/>
</dbReference>
<feature type="transmembrane region" description="Helical" evidence="2">
    <location>
        <begin position="69"/>
        <end position="90"/>
    </location>
</feature>
<name>A0AAV5FH58_ELECO</name>
<reference evidence="3" key="2">
    <citation type="submission" date="2021-12" db="EMBL/GenBank/DDBJ databases">
        <title>Resequencing data analysis of finger millet.</title>
        <authorList>
            <person name="Hatakeyama M."/>
            <person name="Aluri S."/>
            <person name="Balachadran M.T."/>
            <person name="Sivarajan S.R."/>
            <person name="Poveda L."/>
            <person name="Shimizu-Inatsugi R."/>
            <person name="Schlapbach R."/>
            <person name="Sreeman S.M."/>
            <person name="Shimizu K.K."/>
        </authorList>
    </citation>
    <scope>NUCLEOTIDE SEQUENCE</scope>
</reference>
<proteinExistence type="predicted"/>
<evidence type="ECO:0000313" key="4">
    <source>
        <dbReference type="Proteomes" id="UP001054889"/>
    </source>
</evidence>
<protein>
    <submittedName>
        <fullName evidence="3">Uncharacterized protein</fullName>
    </submittedName>
</protein>
<keyword evidence="2" id="KW-1133">Transmembrane helix</keyword>
<keyword evidence="2" id="KW-0812">Transmembrane</keyword>
<feature type="region of interest" description="Disordered" evidence="1">
    <location>
        <begin position="1"/>
        <end position="32"/>
    </location>
</feature>
<dbReference type="EMBL" id="BQKI01000085">
    <property type="protein sequence ID" value="GJN34099.1"/>
    <property type="molecule type" value="Genomic_DNA"/>
</dbReference>
<evidence type="ECO:0000256" key="1">
    <source>
        <dbReference type="SAM" id="MobiDB-lite"/>
    </source>
</evidence>
<feature type="compositionally biased region" description="Basic and acidic residues" evidence="1">
    <location>
        <begin position="123"/>
        <end position="140"/>
    </location>
</feature>
<gene>
    <name evidence="3" type="primary">gb22738</name>
    <name evidence="3" type="ORF">PR202_gb22738</name>
</gene>
<evidence type="ECO:0000313" key="3">
    <source>
        <dbReference type="EMBL" id="GJN34099.1"/>
    </source>
</evidence>
<keyword evidence="2" id="KW-0472">Membrane</keyword>
<dbReference type="PANTHER" id="PTHR35987:SF2">
    <property type="entry name" value="PROTEIN PLASTID REDOX INSENSITIVE 2, CHLOROPLASTIC"/>
    <property type="match status" value="1"/>
</dbReference>
<reference evidence="3" key="1">
    <citation type="journal article" date="2018" name="DNA Res.">
        <title>Multiple hybrid de novo genome assembly of finger millet, an orphan allotetraploid crop.</title>
        <authorList>
            <person name="Hatakeyama M."/>
            <person name="Aluri S."/>
            <person name="Balachadran M.T."/>
            <person name="Sivarajan S.R."/>
            <person name="Patrignani A."/>
            <person name="Gruter S."/>
            <person name="Poveda L."/>
            <person name="Shimizu-Inatsugi R."/>
            <person name="Baeten J."/>
            <person name="Francoijs K.J."/>
            <person name="Nataraja K.N."/>
            <person name="Reddy Y.A.N."/>
            <person name="Phadnis S."/>
            <person name="Ravikumar R.L."/>
            <person name="Schlapbach R."/>
            <person name="Sreeman S.M."/>
            <person name="Shimizu K.K."/>
        </authorList>
    </citation>
    <scope>NUCLEOTIDE SEQUENCE</scope>
</reference>
<keyword evidence="4" id="KW-1185">Reference proteome</keyword>